<evidence type="ECO:0000313" key="2">
    <source>
        <dbReference type="Proteomes" id="UP000308600"/>
    </source>
</evidence>
<organism evidence="1 2">
    <name type="scientific">Pluteus cervinus</name>
    <dbReference type="NCBI Taxonomy" id="181527"/>
    <lineage>
        <taxon>Eukaryota</taxon>
        <taxon>Fungi</taxon>
        <taxon>Dikarya</taxon>
        <taxon>Basidiomycota</taxon>
        <taxon>Agaricomycotina</taxon>
        <taxon>Agaricomycetes</taxon>
        <taxon>Agaricomycetidae</taxon>
        <taxon>Agaricales</taxon>
        <taxon>Pluteineae</taxon>
        <taxon>Pluteaceae</taxon>
        <taxon>Pluteus</taxon>
    </lineage>
</organism>
<dbReference type="EMBL" id="ML208344">
    <property type="protein sequence ID" value="TFK68772.1"/>
    <property type="molecule type" value="Genomic_DNA"/>
</dbReference>
<reference evidence="1 2" key="1">
    <citation type="journal article" date="2019" name="Nat. Ecol. Evol.">
        <title>Megaphylogeny resolves global patterns of mushroom evolution.</title>
        <authorList>
            <person name="Varga T."/>
            <person name="Krizsan K."/>
            <person name="Foldi C."/>
            <person name="Dima B."/>
            <person name="Sanchez-Garcia M."/>
            <person name="Sanchez-Ramirez S."/>
            <person name="Szollosi G.J."/>
            <person name="Szarkandi J.G."/>
            <person name="Papp V."/>
            <person name="Albert L."/>
            <person name="Andreopoulos W."/>
            <person name="Angelini C."/>
            <person name="Antonin V."/>
            <person name="Barry K.W."/>
            <person name="Bougher N.L."/>
            <person name="Buchanan P."/>
            <person name="Buyck B."/>
            <person name="Bense V."/>
            <person name="Catcheside P."/>
            <person name="Chovatia M."/>
            <person name="Cooper J."/>
            <person name="Damon W."/>
            <person name="Desjardin D."/>
            <person name="Finy P."/>
            <person name="Geml J."/>
            <person name="Haridas S."/>
            <person name="Hughes K."/>
            <person name="Justo A."/>
            <person name="Karasinski D."/>
            <person name="Kautmanova I."/>
            <person name="Kiss B."/>
            <person name="Kocsube S."/>
            <person name="Kotiranta H."/>
            <person name="LaButti K.M."/>
            <person name="Lechner B.E."/>
            <person name="Liimatainen K."/>
            <person name="Lipzen A."/>
            <person name="Lukacs Z."/>
            <person name="Mihaltcheva S."/>
            <person name="Morgado L.N."/>
            <person name="Niskanen T."/>
            <person name="Noordeloos M.E."/>
            <person name="Ohm R.A."/>
            <person name="Ortiz-Santana B."/>
            <person name="Ovrebo C."/>
            <person name="Racz N."/>
            <person name="Riley R."/>
            <person name="Savchenko A."/>
            <person name="Shiryaev A."/>
            <person name="Soop K."/>
            <person name="Spirin V."/>
            <person name="Szebenyi C."/>
            <person name="Tomsovsky M."/>
            <person name="Tulloss R.E."/>
            <person name="Uehling J."/>
            <person name="Grigoriev I.V."/>
            <person name="Vagvolgyi C."/>
            <person name="Papp T."/>
            <person name="Martin F.M."/>
            <person name="Miettinen O."/>
            <person name="Hibbett D.S."/>
            <person name="Nagy L.G."/>
        </authorList>
    </citation>
    <scope>NUCLEOTIDE SEQUENCE [LARGE SCALE GENOMIC DNA]</scope>
    <source>
        <strain evidence="1 2">NL-1719</strain>
    </source>
</reference>
<sequence>MVRIMPSANSSKYNSTGYGTMARVSYRRPRIYVSVLQVGTVYCTAVACFTRKVDVVAKFSSPRKPSLSPSAATSSSVQVRASY</sequence>
<proteinExistence type="predicted"/>
<dbReference type="Proteomes" id="UP000308600">
    <property type="component" value="Unassembled WGS sequence"/>
</dbReference>
<gene>
    <name evidence="1" type="ORF">BDN72DRAFT_650871</name>
</gene>
<accession>A0ACD3AT45</accession>
<protein>
    <submittedName>
        <fullName evidence="1">Uncharacterized protein</fullName>
    </submittedName>
</protein>
<keyword evidence="2" id="KW-1185">Reference proteome</keyword>
<name>A0ACD3AT45_9AGAR</name>
<evidence type="ECO:0000313" key="1">
    <source>
        <dbReference type="EMBL" id="TFK68772.1"/>
    </source>
</evidence>